<protein>
    <recommendedName>
        <fullName evidence="4">CPBP family intramembrane metalloprotease</fullName>
    </recommendedName>
</protein>
<evidence type="ECO:0000313" key="2">
    <source>
        <dbReference type="EMBL" id="ABS66016.1"/>
    </source>
</evidence>
<organism evidence="2 3">
    <name type="scientific">Xanthobacter autotrophicus (strain ATCC BAA-1158 / Py2)</name>
    <dbReference type="NCBI Taxonomy" id="78245"/>
    <lineage>
        <taxon>Bacteria</taxon>
        <taxon>Pseudomonadati</taxon>
        <taxon>Pseudomonadota</taxon>
        <taxon>Alphaproteobacteria</taxon>
        <taxon>Hyphomicrobiales</taxon>
        <taxon>Xanthobacteraceae</taxon>
        <taxon>Xanthobacter</taxon>
    </lineage>
</organism>
<sequence>MNVTYLGITIALIGPGAVALLSTAIASEPETLTPRALSLGLFLGLLVAVALIAARERLGWRDVGFRRSGWLSPLWAVPVALFFIFIFIFGPAAFALLTNLNAGSFDTGIDQFRLLPRCYLALAIVIVSAGEEWLYRGYAIEHLERLTGNAWSQARCPLPRSCSCIFPSGDPGQQRQPWFQAES</sequence>
<dbReference type="HOGENOM" id="CLU_1474631_0_0_5"/>
<dbReference type="KEGG" id="xau:Xaut_0765"/>
<keyword evidence="1" id="KW-1133">Transmembrane helix</keyword>
<proteinExistence type="predicted"/>
<reference evidence="2 3" key="1">
    <citation type="submission" date="2007-07" db="EMBL/GenBank/DDBJ databases">
        <title>Complete sequence of chromosome of Xanthobacter autotrophicus Py2.</title>
        <authorList>
            <consortium name="US DOE Joint Genome Institute"/>
            <person name="Copeland A."/>
            <person name="Lucas S."/>
            <person name="Lapidus A."/>
            <person name="Barry K."/>
            <person name="Glavina del Rio T."/>
            <person name="Hammon N."/>
            <person name="Israni S."/>
            <person name="Dalin E."/>
            <person name="Tice H."/>
            <person name="Pitluck S."/>
            <person name="Sims D."/>
            <person name="Brettin T."/>
            <person name="Bruce D."/>
            <person name="Detter J.C."/>
            <person name="Han C."/>
            <person name="Tapia R."/>
            <person name="Brainard J."/>
            <person name="Schmutz J."/>
            <person name="Larimer F."/>
            <person name="Land M."/>
            <person name="Hauser L."/>
            <person name="Kyrpides N."/>
            <person name="Kim E."/>
            <person name="Ensigns S.A."/>
            <person name="Richardson P."/>
        </authorList>
    </citation>
    <scope>NUCLEOTIDE SEQUENCE [LARGE SCALE GENOMIC DNA]</scope>
    <source>
        <strain evidence="3">ATCC BAA-1158 / Py2</strain>
    </source>
</reference>
<dbReference type="EMBL" id="CP000781">
    <property type="protein sequence ID" value="ABS66016.1"/>
    <property type="molecule type" value="Genomic_DNA"/>
</dbReference>
<keyword evidence="1" id="KW-0472">Membrane</keyword>
<feature type="transmembrane region" description="Helical" evidence="1">
    <location>
        <begin position="74"/>
        <end position="94"/>
    </location>
</feature>
<dbReference type="AlphaFoldDB" id="A7IDC3"/>
<feature type="transmembrane region" description="Helical" evidence="1">
    <location>
        <begin position="36"/>
        <end position="54"/>
    </location>
</feature>
<accession>A7IDC3</accession>
<dbReference type="Proteomes" id="UP000002417">
    <property type="component" value="Chromosome"/>
</dbReference>
<dbReference type="STRING" id="78245.Xaut_0765"/>
<gene>
    <name evidence="2" type="ordered locus">Xaut_0765</name>
</gene>
<name>A7IDC3_XANP2</name>
<keyword evidence="3" id="KW-1185">Reference proteome</keyword>
<evidence type="ECO:0000256" key="1">
    <source>
        <dbReference type="SAM" id="Phobius"/>
    </source>
</evidence>
<keyword evidence="1" id="KW-0812">Transmembrane</keyword>
<evidence type="ECO:0008006" key="4">
    <source>
        <dbReference type="Google" id="ProtNLM"/>
    </source>
</evidence>
<evidence type="ECO:0000313" key="3">
    <source>
        <dbReference type="Proteomes" id="UP000002417"/>
    </source>
</evidence>